<name>A0A9Q0T0G0_9ROSI</name>
<proteinExistence type="predicted"/>
<organism evidence="1 2">
    <name type="scientific">Salix koriyanagi</name>
    <dbReference type="NCBI Taxonomy" id="2511006"/>
    <lineage>
        <taxon>Eukaryota</taxon>
        <taxon>Viridiplantae</taxon>
        <taxon>Streptophyta</taxon>
        <taxon>Embryophyta</taxon>
        <taxon>Tracheophyta</taxon>
        <taxon>Spermatophyta</taxon>
        <taxon>Magnoliopsida</taxon>
        <taxon>eudicotyledons</taxon>
        <taxon>Gunneridae</taxon>
        <taxon>Pentapetalae</taxon>
        <taxon>rosids</taxon>
        <taxon>fabids</taxon>
        <taxon>Malpighiales</taxon>
        <taxon>Salicaceae</taxon>
        <taxon>Saliceae</taxon>
        <taxon>Salix</taxon>
    </lineage>
</organism>
<keyword evidence="2" id="KW-1185">Reference proteome</keyword>
<sequence>MKRQEEFHSKQRNLNQIWHIATDLCSNEDQKIHSKQRMSKSLPDYMFYLLGARKKGSSNGRAREARITVFQTKQEELEDAIAISIDTTPTIPGAYGSSKNLLVHGCELAQQLQKLETEKWKMTSEKAFMFWNRGSMFPQVKSKKPVNLLGVGADPPNPNCMRANRMQF</sequence>
<reference evidence="1" key="1">
    <citation type="submission" date="2022-11" db="EMBL/GenBank/DDBJ databases">
        <authorList>
            <person name="Hyden B.L."/>
            <person name="Feng K."/>
            <person name="Yates T."/>
            <person name="Jawdy S."/>
            <person name="Smart L.B."/>
            <person name="Muchero W."/>
        </authorList>
    </citation>
    <scope>NUCLEOTIDE SEQUENCE</scope>
    <source>
        <tissue evidence="1">Shoot tip</tissue>
    </source>
</reference>
<protein>
    <submittedName>
        <fullName evidence="1">Uncharacterized protein</fullName>
    </submittedName>
</protein>
<dbReference type="AlphaFoldDB" id="A0A9Q0T0G0"/>
<evidence type="ECO:0000313" key="2">
    <source>
        <dbReference type="Proteomes" id="UP001151752"/>
    </source>
</evidence>
<dbReference type="EMBL" id="JAPFFM010000017">
    <property type="protein sequence ID" value="KAJ6696138.1"/>
    <property type="molecule type" value="Genomic_DNA"/>
</dbReference>
<reference evidence="1" key="2">
    <citation type="journal article" date="2023" name="Int. J. Mol. Sci.">
        <title>De Novo Assembly and Annotation of 11 Diverse Shrub Willow (Salix) Genomes Reveals Novel Gene Organization in Sex-Linked Regions.</title>
        <authorList>
            <person name="Hyden B."/>
            <person name="Feng K."/>
            <person name="Yates T.B."/>
            <person name="Jawdy S."/>
            <person name="Cereghino C."/>
            <person name="Smart L.B."/>
            <person name="Muchero W."/>
        </authorList>
    </citation>
    <scope>NUCLEOTIDE SEQUENCE</scope>
    <source>
        <tissue evidence="1">Shoot tip</tissue>
    </source>
</reference>
<dbReference type="Proteomes" id="UP001151752">
    <property type="component" value="Chromosome 3"/>
</dbReference>
<gene>
    <name evidence="1" type="ORF">OIU74_015106</name>
</gene>
<accession>A0A9Q0T0G0</accession>
<comment type="caution">
    <text evidence="1">The sequence shown here is derived from an EMBL/GenBank/DDBJ whole genome shotgun (WGS) entry which is preliminary data.</text>
</comment>
<evidence type="ECO:0000313" key="1">
    <source>
        <dbReference type="EMBL" id="KAJ6696138.1"/>
    </source>
</evidence>